<evidence type="ECO:0000259" key="12">
    <source>
        <dbReference type="PROSITE" id="PS50057"/>
    </source>
</evidence>
<reference evidence="15 16" key="1">
    <citation type="submission" date="2014-07" db="EMBL/GenBank/DDBJ databases">
        <title>Genomic and transcriptomic analysis on Apis cerana provide comprehensive insights into honey bee biology.</title>
        <authorList>
            <person name="Diao Q."/>
            <person name="Sun L."/>
            <person name="Zheng H."/>
            <person name="Zheng H."/>
            <person name="Xu S."/>
            <person name="Wang S."/>
            <person name="Zeng Z."/>
            <person name="Hu F."/>
            <person name="Su S."/>
            <person name="Wu J."/>
        </authorList>
    </citation>
    <scope>NUCLEOTIDE SEQUENCE [LARGE SCALE GENOMIC DNA]</scope>
    <source>
        <tissue evidence="15">Pupae without intestine</tissue>
    </source>
</reference>
<feature type="compositionally biased region" description="Basic and acidic residues" evidence="11">
    <location>
        <begin position="294"/>
        <end position="314"/>
    </location>
</feature>
<keyword evidence="3" id="KW-0963">Cytoplasm</keyword>
<evidence type="ECO:0000256" key="8">
    <source>
        <dbReference type="ARBA" id="ARBA00023175"/>
    </source>
</evidence>
<keyword evidence="4" id="KW-0677">Repeat</keyword>
<evidence type="ECO:0000256" key="11">
    <source>
        <dbReference type="SAM" id="MobiDB-lite"/>
    </source>
</evidence>
<feature type="domain" description="Myosin motor" evidence="14">
    <location>
        <begin position="1"/>
        <end position="211"/>
    </location>
</feature>
<dbReference type="GO" id="GO:0005737">
    <property type="term" value="C:cytoplasm"/>
    <property type="evidence" value="ECO:0007669"/>
    <property type="project" value="UniProtKB-SubCell"/>
</dbReference>
<dbReference type="InterPro" id="IPR000048">
    <property type="entry name" value="IQ_motif_EF-hand-BS"/>
</dbReference>
<feature type="region of interest" description="Disordered" evidence="11">
    <location>
        <begin position="294"/>
        <end position="315"/>
    </location>
</feature>
<evidence type="ECO:0000256" key="9">
    <source>
        <dbReference type="ARBA" id="ARBA00023203"/>
    </source>
</evidence>
<keyword evidence="9 10" id="KW-0009">Actin-binding</keyword>
<dbReference type="GO" id="GO:0016459">
    <property type="term" value="C:myosin complex"/>
    <property type="evidence" value="ECO:0007669"/>
    <property type="project" value="UniProtKB-KW"/>
</dbReference>
<dbReference type="InterPro" id="IPR000299">
    <property type="entry name" value="FERM_domain"/>
</dbReference>
<evidence type="ECO:0000256" key="7">
    <source>
        <dbReference type="ARBA" id="ARBA00023123"/>
    </source>
</evidence>
<dbReference type="GO" id="GO:0003779">
    <property type="term" value="F:actin binding"/>
    <property type="evidence" value="ECO:0007669"/>
    <property type="project" value="UniProtKB-KW"/>
</dbReference>
<dbReference type="PANTHER" id="PTHR22692:SF26">
    <property type="entry name" value="SH3 DOMAIN-CONTAINING PROTEIN"/>
    <property type="match status" value="1"/>
</dbReference>
<dbReference type="PROSITE" id="PS51456">
    <property type="entry name" value="MYOSIN_MOTOR"/>
    <property type="match status" value="1"/>
</dbReference>
<dbReference type="InterPro" id="IPR011993">
    <property type="entry name" value="PH-like_dom_sf"/>
</dbReference>
<comment type="caution">
    <text evidence="10">Lacks conserved residue(s) required for the propagation of feature annotation.</text>
</comment>
<protein>
    <submittedName>
        <fullName evidence="15">Myosin-XV</fullName>
    </submittedName>
</protein>
<dbReference type="InterPro" id="IPR035963">
    <property type="entry name" value="FERM_2"/>
</dbReference>
<dbReference type="SUPFAM" id="SSF50729">
    <property type="entry name" value="PH domain-like"/>
    <property type="match status" value="1"/>
</dbReference>
<evidence type="ECO:0000256" key="10">
    <source>
        <dbReference type="PROSITE-ProRule" id="PRU00782"/>
    </source>
</evidence>
<dbReference type="Gene3D" id="1.20.120.720">
    <property type="entry name" value="Myosin VI head, motor domain, U50 subdomain"/>
    <property type="match status" value="1"/>
</dbReference>
<dbReference type="AlphaFoldDB" id="A0A2A3ECE2"/>
<dbReference type="Pfam" id="PF00612">
    <property type="entry name" value="IQ"/>
    <property type="match status" value="2"/>
</dbReference>
<evidence type="ECO:0000259" key="14">
    <source>
        <dbReference type="PROSITE" id="PS51456"/>
    </source>
</evidence>
<dbReference type="Pfam" id="PF02174">
    <property type="entry name" value="IRS"/>
    <property type="match status" value="1"/>
</dbReference>
<dbReference type="CDD" id="cd13201">
    <property type="entry name" value="FERM_C_MyoXV"/>
    <property type="match status" value="1"/>
</dbReference>
<evidence type="ECO:0000256" key="4">
    <source>
        <dbReference type="ARBA" id="ARBA00022737"/>
    </source>
</evidence>
<dbReference type="InterPro" id="IPR041795">
    <property type="entry name" value="MyoXV_FERM_C"/>
</dbReference>
<dbReference type="InterPro" id="IPR038185">
    <property type="entry name" value="MyTH4_dom_sf"/>
</dbReference>
<comment type="subcellular location">
    <subcellularLocation>
        <location evidence="1">Cytoplasm</location>
    </subcellularLocation>
</comment>
<gene>
    <name evidence="15" type="ORF">APICC_02515</name>
</gene>
<name>A0A2A3ECE2_APICC</name>
<accession>A0A2A3ECE2</accession>
<dbReference type="InterPro" id="IPR000857">
    <property type="entry name" value="MyTH4_dom"/>
</dbReference>
<dbReference type="InterPro" id="IPR019749">
    <property type="entry name" value="Band_41_domain"/>
</dbReference>
<dbReference type="OrthoDB" id="8182952at2759"/>
<dbReference type="Proteomes" id="UP000242457">
    <property type="component" value="Unassembled WGS sequence"/>
</dbReference>
<evidence type="ECO:0000256" key="1">
    <source>
        <dbReference type="ARBA" id="ARBA00004496"/>
    </source>
</evidence>
<dbReference type="InterPro" id="IPR051567">
    <property type="entry name" value="Unconventional_Myosin_ATPase"/>
</dbReference>
<dbReference type="GO" id="GO:0003774">
    <property type="term" value="F:cytoskeletal motor activity"/>
    <property type="evidence" value="ECO:0007669"/>
    <property type="project" value="InterPro"/>
</dbReference>
<dbReference type="GO" id="GO:0071944">
    <property type="term" value="C:cell periphery"/>
    <property type="evidence" value="ECO:0007669"/>
    <property type="project" value="UniProtKB-ARBA"/>
</dbReference>
<dbReference type="Pfam" id="PF00063">
    <property type="entry name" value="Myosin_head"/>
    <property type="match status" value="1"/>
</dbReference>
<feature type="compositionally biased region" description="Pro residues" evidence="11">
    <location>
        <begin position="690"/>
        <end position="705"/>
    </location>
</feature>
<dbReference type="GO" id="GO:0005524">
    <property type="term" value="F:ATP binding"/>
    <property type="evidence" value="ECO:0007669"/>
    <property type="project" value="UniProtKB-KW"/>
</dbReference>
<dbReference type="SMART" id="SM00139">
    <property type="entry name" value="MyTH4"/>
    <property type="match status" value="1"/>
</dbReference>
<evidence type="ECO:0000313" key="16">
    <source>
        <dbReference type="Proteomes" id="UP000242457"/>
    </source>
</evidence>
<dbReference type="PROSITE" id="PS50096">
    <property type="entry name" value="IQ"/>
    <property type="match status" value="3"/>
</dbReference>
<keyword evidence="6" id="KW-0067">ATP-binding</keyword>
<dbReference type="InterPro" id="IPR019748">
    <property type="entry name" value="FERM_central"/>
</dbReference>
<dbReference type="SUPFAM" id="SSF47031">
    <property type="entry name" value="Second domain of FERM"/>
    <property type="match status" value="1"/>
</dbReference>
<dbReference type="Gene3D" id="1.20.5.190">
    <property type="match status" value="1"/>
</dbReference>
<dbReference type="CDD" id="cd14473">
    <property type="entry name" value="FERM_B-lobe"/>
    <property type="match status" value="1"/>
</dbReference>
<dbReference type="CDD" id="cd23767">
    <property type="entry name" value="IQCD"/>
    <property type="match status" value="1"/>
</dbReference>
<feature type="region of interest" description="Disordered" evidence="11">
    <location>
        <begin position="456"/>
        <end position="512"/>
    </location>
</feature>
<evidence type="ECO:0000259" key="13">
    <source>
        <dbReference type="PROSITE" id="PS51016"/>
    </source>
</evidence>
<dbReference type="SMART" id="SM00295">
    <property type="entry name" value="B41"/>
    <property type="match status" value="1"/>
</dbReference>
<dbReference type="InterPro" id="IPR036961">
    <property type="entry name" value="Kinesin_motor_dom_sf"/>
</dbReference>
<evidence type="ECO:0000256" key="2">
    <source>
        <dbReference type="ARBA" id="ARBA00008314"/>
    </source>
</evidence>
<dbReference type="Pfam" id="PF00784">
    <property type="entry name" value="MyTH4"/>
    <property type="match status" value="1"/>
</dbReference>
<dbReference type="PROSITE" id="PS51016">
    <property type="entry name" value="MYTH4"/>
    <property type="match status" value="1"/>
</dbReference>
<dbReference type="Gene3D" id="2.30.29.30">
    <property type="entry name" value="Pleckstrin-homology domain (PH domain)/Phosphotyrosine-binding domain (PTB)"/>
    <property type="match status" value="1"/>
</dbReference>
<keyword evidence="7 10" id="KW-0518">Myosin</keyword>
<dbReference type="SMART" id="SM00242">
    <property type="entry name" value="MYSc"/>
    <property type="match status" value="1"/>
</dbReference>
<dbReference type="Gene3D" id="3.40.850.10">
    <property type="entry name" value="Kinesin motor domain"/>
    <property type="match status" value="1"/>
</dbReference>
<evidence type="ECO:0000256" key="5">
    <source>
        <dbReference type="ARBA" id="ARBA00022741"/>
    </source>
</evidence>
<dbReference type="SUPFAM" id="SSF52540">
    <property type="entry name" value="P-loop containing nucleoside triphosphate hydrolases"/>
    <property type="match status" value="1"/>
</dbReference>
<keyword evidence="5" id="KW-0547">Nucleotide-binding</keyword>
<feature type="region of interest" description="Disordered" evidence="11">
    <location>
        <begin position="689"/>
        <end position="708"/>
    </location>
</feature>
<keyword evidence="8" id="KW-0505">Motor protein</keyword>
<dbReference type="GO" id="GO:0009887">
    <property type="term" value="P:animal organ morphogenesis"/>
    <property type="evidence" value="ECO:0007669"/>
    <property type="project" value="UniProtKB-ARBA"/>
</dbReference>
<dbReference type="EMBL" id="KZ288288">
    <property type="protein sequence ID" value="PBC29360.1"/>
    <property type="molecule type" value="Genomic_DNA"/>
</dbReference>
<dbReference type="Gene3D" id="1.20.58.530">
    <property type="match status" value="1"/>
</dbReference>
<dbReference type="InterPro" id="IPR027417">
    <property type="entry name" value="P-loop_NTPase"/>
</dbReference>
<feature type="region of interest" description="Actin-binding" evidence="10">
    <location>
        <begin position="88"/>
        <end position="110"/>
    </location>
</feature>
<dbReference type="PANTHER" id="PTHR22692">
    <property type="entry name" value="MYOSIN VII, XV"/>
    <property type="match status" value="1"/>
</dbReference>
<sequence length="1243" mass="142960">MNSAEFAIKHYAGQVWYNVEGFLDKNRDTLRPDVVELLISSKISMVSKMFQHVRTAHEANKTMNKPNGRFVTMKPRTPTVSARFHDSLQQLLDSMSQCNPWFVRCIKPNTEKAPMKFDMPCVLEQLRYTGMLETIRIRKTGYPVRLLFGHFVDRYRYLVSTHLPRGAPNKELCRIILDKAAPKDAQAQYQLGLTRVFLRESLERTLEYNRALILERAAITVQRYTRGFLARRRFLNISRSTVLIQAVYRGYRERKKFKSLKKGVLMAQKIYRGKKQREKFKVLKEEMAKRAEIERASKERAKAKQQREEQERTSRAVAGVNHLEIPAELAFIYSKLDGETVTCAVDSWTTCEELANLAVNNHGVDNSGWTITLWNQLDGPDAIVTETNGFDYVLDLISEMELAPAFPAAKHMFLEQRKNSFPPIKKREHAHIIRELEQEIEPPVLKTFQPLERKPVSKVMDKPVEPEIQSPRRPAVPPPQPPVTKPSVRKQSHEAILESTTETGLSRKSALNDRYFEKEKQRSRSLDNLLQPEVVSPPVKLANLGLSSSKLNERYHSLERIGETSAVSNVEYMTRNEINQERKYSRITRTTEPNIEEEDLTIDFEYPDIQSVSQTGRSEDDKSSYIRSQTRFIKSQYPEQRQFELANGGGRWDDYASTADDTQSVTSKGTTDMMTQAQVVRTQIERMERPVPPPLPVTPPQPPSPRGGSMYSNRFEMLKTADGSISGSLKVIESLKNKKKNKKNKGQQDGAEWTWKEQVDLVKYSPVPIEQSLLKLDTDLSALAVECFLCLMRYMGDQPLPPDTSEVKCVYTILMHCHKYELLRDEVYCQLMKQTTNNKSPNPDSCQRGWRIFSIVAAYFTCSDGLRPYLTKYLETAAYDKRRAYHGTATVCLQNLRKTVKYGGRKNVPSVDEIMAISAGRNAKRQIYRLPGGTERVINTKCTTVVQDVIEEMCNIISVRNPHEMDEFSLYCIVDGDAFTMPLARDEYVLDVTTELHKNHQVFYLIFCRSVWYYPLRLDAPLYIEVVFNQIAPDYLEGLLLVLPGEHLPQEVIYDMAQIAALLHRAADMNHEPTTKEIKYLLPKPVLSLREPRPQQWSNMVQQAWNNVQHNTVAACKAQVLEILWKWPLFGSSFFAVKRVPEGKEKGGDHILALNRHGVHFIDLITHETLYHYPYSEVISTRKVKSEEGTLYLDMKCGNLMQQRITRLQTEQAHEISRLIRQYITMEQRATNAQGASIGFGMR</sequence>
<dbReference type="Gene3D" id="6.20.240.20">
    <property type="match status" value="1"/>
</dbReference>
<keyword evidence="16" id="KW-1185">Reference proteome</keyword>
<evidence type="ECO:0000313" key="15">
    <source>
        <dbReference type="EMBL" id="PBC29360.1"/>
    </source>
</evidence>
<dbReference type="GO" id="GO:0030182">
    <property type="term" value="P:neuron differentiation"/>
    <property type="evidence" value="ECO:0007669"/>
    <property type="project" value="UniProtKB-ARBA"/>
</dbReference>
<comment type="similarity">
    <text evidence="2 10">Belongs to the TRAFAC class myosin-kinesin ATPase superfamily. Myosin family.</text>
</comment>
<feature type="compositionally biased region" description="Pro residues" evidence="11">
    <location>
        <begin position="474"/>
        <end position="484"/>
    </location>
</feature>
<feature type="domain" description="FERM" evidence="12">
    <location>
        <begin position="923"/>
        <end position="1231"/>
    </location>
</feature>
<dbReference type="SMART" id="SM00015">
    <property type="entry name" value="IQ"/>
    <property type="match status" value="3"/>
</dbReference>
<feature type="domain" description="MyTH4" evidence="13">
    <location>
        <begin position="764"/>
        <end position="918"/>
    </location>
</feature>
<proteinExistence type="inferred from homology"/>
<dbReference type="PROSITE" id="PS50057">
    <property type="entry name" value="FERM_3"/>
    <property type="match status" value="1"/>
</dbReference>
<dbReference type="Pfam" id="PF00373">
    <property type="entry name" value="FERM_M"/>
    <property type="match status" value="1"/>
</dbReference>
<dbReference type="InterPro" id="IPR002404">
    <property type="entry name" value="IRS_PTB"/>
</dbReference>
<organism evidence="15 16">
    <name type="scientific">Apis cerana cerana</name>
    <name type="common">Oriental honeybee</name>
    <dbReference type="NCBI Taxonomy" id="94128"/>
    <lineage>
        <taxon>Eukaryota</taxon>
        <taxon>Metazoa</taxon>
        <taxon>Ecdysozoa</taxon>
        <taxon>Arthropoda</taxon>
        <taxon>Hexapoda</taxon>
        <taxon>Insecta</taxon>
        <taxon>Pterygota</taxon>
        <taxon>Neoptera</taxon>
        <taxon>Endopterygota</taxon>
        <taxon>Hymenoptera</taxon>
        <taxon>Apocrita</taxon>
        <taxon>Aculeata</taxon>
        <taxon>Apoidea</taxon>
        <taxon>Anthophila</taxon>
        <taxon>Apidae</taxon>
        <taxon>Apis</taxon>
    </lineage>
</organism>
<evidence type="ECO:0000256" key="6">
    <source>
        <dbReference type="ARBA" id="ARBA00022840"/>
    </source>
</evidence>
<dbReference type="STRING" id="94128.A0A2A3ECE2"/>
<evidence type="ECO:0000256" key="3">
    <source>
        <dbReference type="ARBA" id="ARBA00022490"/>
    </source>
</evidence>
<dbReference type="Gene3D" id="1.25.40.530">
    <property type="entry name" value="MyTH4 domain"/>
    <property type="match status" value="1"/>
</dbReference>
<dbReference type="InterPro" id="IPR001609">
    <property type="entry name" value="Myosin_head_motor_dom-like"/>
</dbReference>
<dbReference type="FunFam" id="3.40.850.10:FF:000008">
    <property type="entry name" value="Putative unconventional myosin-IXa"/>
    <property type="match status" value="1"/>
</dbReference>
<feature type="compositionally biased region" description="Basic and acidic residues" evidence="11">
    <location>
        <begin position="456"/>
        <end position="465"/>
    </location>
</feature>